<dbReference type="GO" id="GO:0000719">
    <property type="term" value="P:photoreactive repair"/>
    <property type="evidence" value="ECO:0007669"/>
    <property type="project" value="TreeGrafter"/>
</dbReference>
<dbReference type="PROSITE" id="PS51645">
    <property type="entry name" value="PHR_CRY_ALPHA_BETA"/>
    <property type="match status" value="1"/>
</dbReference>
<evidence type="ECO:0000313" key="6">
    <source>
        <dbReference type="Proteomes" id="UP001152797"/>
    </source>
</evidence>
<dbReference type="InterPro" id="IPR002081">
    <property type="entry name" value="Cryptochrome/DNA_photolyase_1"/>
</dbReference>
<feature type="compositionally biased region" description="Basic and acidic residues" evidence="1">
    <location>
        <begin position="171"/>
        <end position="235"/>
    </location>
</feature>
<evidence type="ECO:0000313" key="3">
    <source>
        <dbReference type="EMBL" id="CAI3997587.1"/>
    </source>
</evidence>
<proteinExistence type="predicted"/>
<dbReference type="InterPro" id="IPR006050">
    <property type="entry name" value="DNA_photolyase_N"/>
</dbReference>
<feature type="compositionally biased region" description="Acidic residues" evidence="1">
    <location>
        <begin position="137"/>
        <end position="147"/>
    </location>
</feature>
<reference evidence="4" key="2">
    <citation type="submission" date="2024-04" db="EMBL/GenBank/DDBJ databases">
        <authorList>
            <person name="Chen Y."/>
            <person name="Shah S."/>
            <person name="Dougan E. K."/>
            <person name="Thang M."/>
            <person name="Chan C."/>
        </authorList>
    </citation>
    <scope>NUCLEOTIDE SEQUENCE [LARGE SCALE GENOMIC DNA]</scope>
</reference>
<keyword evidence="6" id="KW-1185">Reference proteome</keyword>
<sequence>MSDLVGQEFRLDNKTEWEMMMISRGDVVEVYLPSTNLEAAPNLGAGFWVKQTFILPEGDFAAVVKSLGCSDPDWAKYFSNLFNRRSGKLHFCGSKPCAVTSEFTMHVTRFKLFTMASFDKPYLTSYIKRQVQKWEEEDLAEADEDEVNVSGHAGRRDTGSPDREEQEEAPGDPRERPPEKDPDRKKAGEEKNRPKEKKEGHARPKAFSDAERENLRKRLDEAREKMIRRGVEKPAGRMAEPGGDEEVTNVPSSSPGYSCSPAGEDGIQALEDQGEHGGGEHQKKKSEKKEKNRKDKGKEKKKKREGGAREESALKGLEDSKGGTTRNLQNQLVLKAAETAKEKAQKEKAEKRRHHRKDPGRQLALILTKAVSGKKRRKRSSDGSSHASGGDRSQRKAKKKKRKKKRSSSPGGGDSPTSSSGNSSGAESSSSSDSKKRLVAPLRKKSRRKPGSVLQMLLQHARSQLDQGAKVQVQDAESLTMTSGVRMGSYFAICVRPQVGNAMAQARELHHIAQAIDLLRQGDLDLLGDVLAGRFMSLNQSVIDGSWATARHLELLPLEEGTAAGPEVVLEAKRHARLAAKLAPADQWNWGNSGKGKGGRGKASSWHDSYGVQKGKGKKGAAFPLREGELCDLVQVFTDLALADVSLQPIVDMWWHKAWAYVAMCSLNHLAGKGGRLAPGRWTRPERTAAGSILAAVQRRSEVSKPHPTSEEGSVEMAKDLTTEGIDFLTASEELEHSRDKGCIPVLLISLFNGIGGAFRCYDILGVEPLGRIAVELDAAANRVTQRRWPGVELVKVPLAKMLQYGSLHKDGSPELKEYGKDQVYILLTCLIGLSICYTGIWAQSLISATSFLVMVNANKFLIIGIEAFGMHTKVLTLTQLLGATLSIVGGVCYGRARQQMEDEVDEQKTLLAKVPNSASSTFRPYENRLEDRFSVETPEGDEELMIKVPFVSPAKVNVSSAPPPEHAEHAAGSRDASGERVNVVWHKWSDLRLLDHEPLWQAHHRPEPVLHIHLVELPLLAGHSRVAGTPRCSSRRKEFWQQSVEDLAKNLKERGQHLVVEAVEDPTDFFATLCDRISISAVFAHQEFCDEELQTEAFEGS</sequence>
<organism evidence="3">
    <name type="scientific">Cladocopium goreaui</name>
    <dbReference type="NCBI Taxonomy" id="2562237"/>
    <lineage>
        <taxon>Eukaryota</taxon>
        <taxon>Sar</taxon>
        <taxon>Alveolata</taxon>
        <taxon>Dinophyceae</taxon>
        <taxon>Suessiales</taxon>
        <taxon>Symbiodiniaceae</taxon>
        <taxon>Cladocopium</taxon>
    </lineage>
</organism>
<dbReference type="PANTHER" id="PTHR11455">
    <property type="entry name" value="CRYPTOCHROME"/>
    <property type="match status" value="1"/>
</dbReference>
<feature type="region of interest" description="Disordered" evidence="1">
    <location>
        <begin position="958"/>
        <end position="977"/>
    </location>
</feature>
<dbReference type="Pfam" id="PF00875">
    <property type="entry name" value="DNA_photolyase"/>
    <property type="match status" value="1"/>
</dbReference>
<feature type="compositionally biased region" description="Basic and acidic residues" evidence="1">
    <location>
        <begin position="273"/>
        <end position="298"/>
    </location>
</feature>
<feature type="domain" description="Photolyase/cryptochrome alpha/beta" evidence="2">
    <location>
        <begin position="982"/>
        <end position="1102"/>
    </location>
</feature>
<dbReference type="InterPro" id="IPR036155">
    <property type="entry name" value="Crypto/Photolyase_N_sf"/>
</dbReference>
<dbReference type="EMBL" id="CAMXCT030002357">
    <property type="protein sequence ID" value="CAL4784899.1"/>
    <property type="molecule type" value="Genomic_DNA"/>
</dbReference>
<dbReference type="GO" id="GO:0003677">
    <property type="term" value="F:DNA binding"/>
    <property type="evidence" value="ECO:0007669"/>
    <property type="project" value="TreeGrafter"/>
</dbReference>
<dbReference type="Proteomes" id="UP001152797">
    <property type="component" value="Unassembled WGS sequence"/>
</dbReference>
<feature type="compositionally biased region" description="Basic residues" evidence="1">
    <location>
        <begin position="395"/>
        <end position="407"/>
    </location>
</feature>
<evidence type="ECO:0000256" key="1">
    <source>
        <dbReference type="SAM" id="MobiDB-lite"/>
    </source>
</evidence>
<dbReference type="AlphaFoldDB" id="A0A9P1CUY8"/>
<dbReference type="GO" id="GO:0071949">
    <property type="term" value="F:FAD binding"/>
    <property type="evidence" value="ECO:0007669"/>
    <property type="project" value="TreeGrafter"/>
</dbReference>
<evidence type="ECO:0000313" key="5">
    <source>
        <dbReference type="EMBL" id="CAL4784899.1"/>
    </source>
</evidence>
<feature type="compositionally biased region" description="Basic and acidic residues" evidence="1">
    <location>
        <begin position="966"/>
        <end position="977"/>
    </location>
</feature>
<dbReference type="Gene3D" id="3.40.50.620">
    <property type="entry name" value="HUPs"/>
    <property type="match status" value="1"/>
</dbReference>
<feature type="compositionally biased region" description="Basic and acidic residues" evidence="1">
    <location>
        <begin position="305"/>
        <end position="321"/>
    </location>
</feature>
<evidence type="ECO:0000313" key="4">
    <source>
        <dbReference type="EMBL" id="CAL1150962.1"/>
    </source>
</evidence>
<dbReference type="GO" id="GO:0003904">
    <property type="term" value="F:deoxyribodipyrimidine photo-lyase activity"/>
    <property type="evidence" value="ECO:0007669"/>
    <property type="project" value="TreeGrafter"/>
</dbReference>
<dbReference type="InterPro" id="IPR014729">
    <property type="entry name" value="Rossmann-like_a/b/a_fold"/>
</dbReference>
<dbReference type="SUPFAM" id="SSF52425">
    <property type="entry name" value="Cryptochrome/photolyase, N-terminal domain"/>
    <property type="match status" value="1"/>
</dbReference>
<dbReference type="EMBL" id="CAMXCT010002357">
    <property type="protein sequence ID" value="CAI3997587.1"/>
    <property type="molecule type" value="Genomic_DNA"/>
</dbReference>
<feature type="compositionally biased region" description="Basic and acidic residues" evidence="1">
    <location>
        <begin position="338"/>
        <end position="350"/>
    </location>
</feature>
<comment type="caution">
    <text evidence="3">The sequence shown here is derived from an EMBL/GenBank/DDBJ whole genome shotgun (WGS) entry which is preliminary data.</text>
</comment>
<name>A0A9P1CUY8_9DINO</name>
<dbReference type="PANTHER" id="PTHR11455:SF22">
    <property type="entry name" value="CRYPTOCHROME DASH"/>
    <property type="match status" value="1"/>
</dbReference>
<evidence type="ECO:0000259" key="2">
    <source>
        <dbReference type="PROSITE" id="PS51645"/>
    </source>
</evidence>
<protein>
    <submittedName>
        <fullName evidence="5">Cryptochrome DASH, chloroplastic/mitochondrial</fullName>
    </submittedName>
</protein>
<dbReference type="OrthoDB" id="417037at2759"/>
<dbReference type="EMBL" id="CAMXCT020002357">
    <property type="protein sequence ID" value="CAL1150962.1"/>
    <property type="molecule type" value="Genomic_DNA"/>
</dbReference>
<feature type="region of interest" description="Disordered" evidence="1">
    <location>
        <begin position="590"/>
        <end position="611"/>
    </location>
</feature>
<gene>
    <name evidence="3" type="ORF">C1SCF055_LOCUS23957</name>
</gene>
<feature type="region of interest" description="Disordered" evidence="1">
    <location>
        <begin position="137"/>
        <end position="451"/>
    </location>
</feature>
<reference evidence="3" key="1">
    <citation type="submission" date="2022-10" db="EMBL/GenBank/DDBJ databases">
        <authorList>
            <person name="Chen Y."/>
            <person name="Dougan E. K."/>
            <person name="Chan C."/>
            <person name="Rhodes N."/>
            <person name="Thang M."/>
        </authorList>
    </citation>
    <scope>NUCLEOTIDE SEQUENCE</scope>
</reference>
<accession>A0A9P1CUY8</accession>
<feature type="compositionally biased region" description="Low complexity" evidence="1">
    <location>
        <begin position="415"/>
        <end position="432"/>
    </location>
</feature>
<feature type="compositionally biased region" description="Low complexity" evidence="1">
    <location>
        <begin position="382"/>
        <end position="391"/>
    </location>
</feature>
<feature type="compositionally biased region" description="Basic and acidic residues" evidence="1">
    <location>
        <begin position="154"/>
        <end position="163"/>
    </location>
</feature>
<feature type="compositionally biased region" description="Polar residues" evidence="1">
    <location>
        <begin position="322"/>
        <end position="332"/>
    </location>
</feature>